<dbReference type="CDD" id="cd07341">
    <property type="entry name" value="M56_BlaR1_MecR1_like"/>
    <property type="match status" value="1"/>
</dbReference>
<keyword evidence="1" id="KW-1133">Transmembrane helix</keyword>
<feature type="transmembrane region" description="Helical" evidence="1">
    <location>
        <begin position="15"/>
        <end position="34"/>
    </location>
</feature>
<evidence type="ECO:0000313" key="4">
    <source>
        <dbReference type="Proteomes" id="UP000249890"/>
    </source>
</evidence>
<organism evidence="3 4">
    <name type="scientific">Paenibacillus donghaensis</name>
    <dbReference type="NCBI Taxonomy" id="414771"/>
    <lineage>
        <taxon>Bacteria</taxon>
        <taxon>Bacillati</taxon>
        <taxon>Bacillota</taxon>
        <taxon>Bacilli</taxon>
        <taxon>Bacillales</taxon>
        <taxon>Paenibacillaceae</taxon>
        <taxon>Paenibacillus</taxon>
    </lineage>
</organism>
<keyword evidence="1" id="KW-0812">Transmembrane</keyword>
<reference evidence="3 4" key="1">
    <citation type="submission" date="2017-06" db="EMBL/GenBank/DDBJ databases">
        <title>Complete genome sequence of Paenibacillus donghaensis KCTC 13049T isolated from East Sea sediment, South Korea.</title>
        <authorList>
            <person name="Jung B.K."/>
            <person name="Hong S.-J."/>
            <person name="Shin J.-H."/>
        </authorList>
    </citation>
    <scope>NUCLEOTIDE SEQUENCE [LARGE SCALE GENOMIC DNA]</scope>
    <source>
        <strain evidence="3 4">KCTC 13049</strain>
    </source>
</reference>
<dbReference type="PANTHER" id="PTHR34978">
    <property type="entry name" value="POSSIBLE SENSOR-TRANSDUCER PROTEIN BLAR"/>
    <property type="match status" value="1"/>
</dbReference>
<keyword evidence="1" id="KW-0472">Membrane</keyword>
<keyword evidence="4" id="KW-1185">Reference proteome</keyword>
<feature type="domain" description="Peptidase M56" evidence="2">
    <location>
        <begin position="11"/>
        <end position="295"/>
    </location>
</feature>
<dbReference type="InterPro" id="IPR052173">
    <property type="entry name" value="Beta-lactam_resp_regulator"/>
</dbReference>
<protein>
    <recommendedName>
        <fullName evidence="2">Peptidase M56 domain-containing protein</fullName>
    </recommendedName>
</protein>
<dbReference type="Proteomes" id="UP000249890">
    <property type="component" value="Chromosome"/>
</dbReference>
<dbReference type="EMBL" id="CP021780">
    <property type="protein sequence ID" value="ASA23728.1"/>
    <property type="molecule type" value="Genomic_DNA"/>
</dbReference>
<name>A0A2Z2KV68_9BACL</name>
<dbReference type="PANTHER" id="PTHR34978:SF3">
    <property type="entry name" value="SLR0241 PROTEIN"/>
    <property type="match status" value="1"/>
</dbReference>
<proteinExistence type="predicted"/>
<dbReference type="KEGG" id="pdh:B9T62_24820"/>
<dbReference type="Pfam" id="PF05569">
    <property type="entry name" value="Peptidase_M56"/>
    <property type="match status" value="1"/>
</dbReference>
<feature type="transmembrane region" description="Helical" evidence="1">
    <location>
        <begin position="114"/>
        <end position="132"/>
    </location>
</feature>
<gene>
    <name evidence="3" type="ORF">B9T62_24820</name>
</gene>
<evidence type="ECO:0000259" key="2">
    <source>
        <dbReference type="Pfam" id="PF05569"/>
    </source>
</evidence>
<evidence type="ECO:0000256" key="1">
    <source>
        <dbReference type="SAM" id="Phobius"/>
    </source>
</evidence>
<evidence type="ECO:0000313" key="3">
    <source>
        <dbReference type="EMBL" id="ASA23728.1"/>
    </source>
</evidence>
<accession>A0A2Z2KV68</accession>
<dbReference type="InterPro" id="IPR008756">
    <property type="entry name" value="Peptidase_M56"/>
</dbReference>
<sequence>MSWSEDFAMSVLDKSLSAAVLIIAVVVIRSLALNKLPKRTFLVLWGVVICHLLFPVSIASPFSLYTGIDLLEQAFLKSNGFNRAAASANTDLSHGTEQGIAIGEPGASLSLVTVFWLLGMCACVLFFAVGYIKNRREFQTSLPVEKECCTRWLSEHPTSRSVQIRQCDLIQTPLTYGVFRPVVLLPSITDWTDETKLQYILTHEFVHIRRCDALTKLILAFVVSVHWFNPLVWVMYVLVNRDIEISCDEAVVKSFGVSHKSAYAMTLINMEESKSRLGALYSSFSKNSIEERIVSIMKIKKTSSMGVAIALTLMIAVPVVFATDTVGVSNPEQTSSEQVAVTLTKDEGGSSMVSTDGGETWMNEVEFQKLYPVHEIEWWTYDGYKAWLEQEKVALQSLVNAPGWSQKRVDDAIKLYEETLELIKKGSKFSKLVEGDDNVGYAEGSLYPVDSAGIETESAATATMYSNPESTGTTAAADSIDPAVSYSWVVNLENGDTKEFVYATKQELNAAVEAFCDEQIKAGRMERQEVENIMEELQPM</sequence>
<feature type="transmembrane region" description="Helical" evidence="1">
    <location>
        <begin position="41"/>
        <end position="62"/>
    </location>
</feature>
<feature type="transmembrane region" description="Helical" evidence="1">
    <location>
        <begin position="217"/>
        <end position="239"/>
    </location>
</feature>
<dbReference type="AlphaFoldDB" id="A0A2Z2KV68"/>